<accession>A0A3E0HQA1</accession>
<gene>
    <name evidence="7" type="ORF">BCF44_10543</name>
</gene>
<keyword evidence="8" id="KW-1185">Reference proteome</keyword>
<comment type="caution">
    <text evidence="7">The sequence shown here is derived from an EMBL/GenBank/DDBJ whole genome shotgun (WGS) entry which is preliminary data.</text>
</comment>
<evidence type="ECO:0000313" key="8">
    <source>
        <dbReference type="Proteomes" id="UP000256269"/>
    </source>
</evidence>
<dbReference type="PANTHER" id="PTHR30055:SF234">
    <property type="entry name" value="HTH-TYPE TRANSCRIPTIONAL REGULATOR BETI"/>
    <property type="match status" value="1"/>
</dbReference>
<dbReference type="Pfam" id="PF00440">
    <property type="entry name" value="TetR_N"/>
    <property type="match status" value="2"/>
</dbReference>
<feature type="DNA-binding region" description="H-T-H motif" evidence="5">
    <location>
        <begin position="22"/>
        <end position="41"/>
    </location>
</feature>
<sequence length="412" mass="44277">MRETRILDVAAEVFATQGLSATLADVAKQADVGVATVYRWFASKDDLLHRVYAARLAEAEEFARVAAAADDPWTGVAAFLERTAVDIASDKGWHELLGGTHAEILGVSRTGLAELVEGAQRRIGEHIAVLVRRAKEAGQLRADFEPSDLMPLALSVQAAGDLHRRAVGFLLDGLRVARDCPSTLPPPRVSDDQDSAVLGRMRRVDARPPLRGRDSPSQLDVIVRTALELLDESGFDAVTLRAVAARIGVRLNTVSWHVKTKARLHDLMADAVLAEIDLDGLPADWRERVSALAHRYRRALLSHRDGGRLVAGTFGAEPATLAAAETLVSALLDGGLPAPAAAWTCWTIIYFTLGLVQEEQGTPGALAGEVVGAGRFPSLALVLPHLTDTEYETRFRFGLDLILASAAQPSHA</sequence>
<dbReference type="Pfam" id="PF21597">
    <property type="entry name" value="TetR_C_43"/>
    <property type="match status" value="1"/>
</dbReference>
<dbReference type="EMBL" id="QUNO01000005">
    <property type="protein sequence ID" value="REH48185.1"/>
    <property type="molecule type" value="Genomic_DNA"/>
</dbReference>
<dbReference type="InterPro" id="IPR049445">
    <property type="entry name" value="TetR_SbtR-like_C"/>
</dbReference>
<evidence type="ECO:0000256" key="3">
    <source>
        <dbReference type="ARBA" id="ARBA00023125"/>
    </source>
</evidence>
<keyword evidence="4" id="KW-0804">Transcription</keyword>
<dbReference type="InterPro" id="IPR009057">
    <property type="entry name" value="Homeodomain-like_sf"/>
</dbReference>
<dbReference type="GO" id="GO:0000976">
    <property type="term" value="F:transcription cis-regulatory region binding"/>
    <property type="evidence" value="ECO:0007669"/>
    <property type="project" value="TreeGrafter"/>
</dbReference>
<dbReference type="RefSeq" id="WP_116174999.1">
    <property type="nucleotide sequence ID" value="NZ_CP144375.1"/>
</dbReference>
<dbReference type="InterPro" id="IPR050109">
    <property type="entry name" value="HTH-type_TetR-like_transc_reg"/>
</dbReference>
<evidence type="ECO:0000313" key="7">
    <source>
        <dbReference type="EMBL" id="REH48185.1"/>
    </source>
</evidence>
<dbReference type="SUPFAM" id="SSF46689">
    <property type="entry name" value="Homeodomain-like"/>
    <property type="match status" value="2"/>
</dbReference>
<keyword evidence="3 5" id="KW-0238">DNA-binding</keyword>
<dbReference type="AlphaFoldDB" id="A0A3E0HQA1"/>
<evidence type="ECO:0000256" key="2">
    <source>
        <dbReference type="ARBA" id="ARBA00023015"/>
    </source>
</evidence>
<dbReference type="Proteomes" id="UP000256269">
    <property type="component" value="Unassembled WGS sequence"/>
</dbReference>
<dbReference type="Gene3D" id="1.10.10.60">
    <property type="entry name" value="Homeodomain-like"/>
    <property type="match status" value="1"/>
</dbReference>
<dbReference type="PANTHER" id="PTHR30055">
    <property type="entry name" value="HTH-TYPE TRANSCRIPTIONAL REGULATOR RUTR"/>
    <property type="match status" value="1"/>
</dbReference>
<evidence type="ECO:0000256" key="5">
    <source>
        <dbReference type="PROSITE-ProRule" id="PRU00335"/>
    </source>
</evidence>
<keyword evidence="1" id="KW-0678">Repressor</keyword>
<protein>
    <submittedName>
        <fullName evidence="7">AcrR family transcriptional regulator</fullName>
    </submittedName>
</protein>
<dbReference type="OrthoDB" id="3192968at2"/>
<dbReference type="Gene3D" id="1.10.357.10">
    <property type="entry name" value="Tetracycline Repressor, domain 2"/>
    <property type="match status" value="2"/>
</dbReference>
<dbReference type="GO" id="GO:0003700">
    <property type="term" value="F:DNA-binding transcription factor activity"/>
    <property type="evidence" value="ECO:0007669"/>
    <property type="project" value="TreeGrafter"/>
</dbReference>
<feature type="DNA-binding region" description="H-T-H motif" evidence="5">
    <location>
        <begin position="239"/>
        <end position="258"/>
    </location>
</feature>
<dbReference type="PRINTS" id="PR00455">
    <property type="entry name" value="HTHTETR"/>
</dbReference>
<feature type="domain" description="HTH tetR-type" evidence="6">
    <location>
        <begin position="1"/>
        <end position="59"/>
    </location>
</feature>
<dbReference type="SUPFAM" id="SSF48498">
    <property type="entry name" value="Tetracyclin repressor-like, C-terminal domain"/>
    <property type="match status" value="2"/>
</dbReference>
<name>A0A3E0HQA1_9PSEU</name>
<dbReference type="PRINTS" id="PR00400">
    <property type="entry name" value="TETREPRESSOR"/>
</dbReference>
<dbReference type="InterPro" id="IPR036271">
    <property type="entry name" value="Tet_transcr_reg_TetR-rel_C_sf"/>
</dbReference>
<dbReference type="PROSITE" id="PS50977">
    <property type="entry name" value="HTH_TETR_2"/>
    <property type="match status" value="2"/>
</dbReference>
<dbReference type="Pfam" id="PF02909">
    <property type="entry name" value="TetR_C_1"/>
    <property type="match status" value="1"/>
</dbReference>
<evidence type="ECO:0000256" key="4">
    <source>
        <dbReference type="ARBA" id="ARBA00023163"/>
    </source>
</evidence>
<dbReference type="InterPro" id="IPR001647">
    <property type="entry name" value="HTH_TetR"/>
</dbReference>
<proteinExistence type="predicted"/>
<dbReference type="GO" id="GO:0046677">
    <property type="term" value="P:response to antibiotic"/>
    <property type="evidence" value="ECO:0007669"/>
    <property type="project" value="InterPro"/>
</dbReference>
<dbReference type="InterPro" id="IPR003012">
    <property type="entry name" value="Tet_transcr_reg_TetR"/>
</dbReference>
<evidence type="ECO:0000256" key="1">
    <source>
        <dbReference type="ARBA" id="ARBA00022491"/>
    </source>
</evidence>
<dbReference type="InterPro" id="IPR004111">
    <property type="entry name" value="Repressor_TetR_C"/>
</dbReference>
<feature type="domain" description="HTH tetR-type" evidence="6">
    <location>
        <begin position="216"/>
        <end position="276"/>
    </location>
</feature>
<keyword evidence="2" id="KW-0805">Transcription regulation</keyword>
<organism evidence="7 8">
    <name type="scientific">Kutzneria buriramensis</name>
    <dbReference type="NCBI Taxonomy" id="1045776"/>
    <lineage>
        <taxon>Bacteria</taxon>
        <taxon>Bacillati</taxon>
        <taxon>Actinomycetota</taxon>
        <taxon>Actinomycetes</taxon>
        <taxon>Pseudonocardiales</taxon>
        <taxon>Pseudonocardiaceae</taxon>
        <taxon>Kutzneria</taxon>
    </lineage>
</organism>
<reference evidence="7 8" key="1">
    <citation type="submission" date="2018-08" db="EMBL/GenBank/DDBJ databases">
        <title>Genomic Encyclopedia of Archaeal and Bacterial Type Strains, Phase II (KMG-II): from individual species to whole genera.</title>
        <authorList>
            <person name="Goeker M."/>
        </authorList>
    </citation>
    <scope>NUCLEOTIDE SEQUENCE [LARGE SCALE GENOMIC DNA]</scope>
    <source>
        <strain evidence="7 8">DSM 45791</strain>
    </source>
</reference>
<evidence type="ECO:0000259" key="6">
    <source>
        <dbReference type="PROSITE" id="PS50977"/>
    </source>
</evidence>
<dbReference type="GO" id="GO:0045892">
    <property type="term" value="P:negative regulation of DNA-templated transcription"/>
    <property type="evidence" value="ECO:0007669"/>
    <property type="project" value="InterPro"/>
</dbReference>